<gene>
    <name evidence="7" type="ORF">N0F65_003783</name>
</gene>
<keyword evidence="8" id="KW-1185">Reference proteome</keyword>
<dbReference type="PROSITE" id="PS01358">
    <property type="entry name" value="ZF_RANBP2_1"/>
    <property type="match status" value="1"/>
</dbReference>
<evidence type="ECO:0000256" key="2">
    <source>
        <dbReference type="ARBA" id="ARBA00022771"/>
    </source>
</evidence>
<name>A0AAV2YDG5_9STRA</name>
<dbReference type="AlphaFoldDB" id="A0AAV2YDG5"/>
<dbReference type="GO" id="GO:0008270">
    <property type="term" value="F:zinc ion binding"/>
    <property type="evidence" value="ECO:0007669"/>
    <property type="project" value="UniProtKB-KW"/>
</dbReference>
<evidence type="ECO:0000256" key="4">
    <source>
        <dbReference type="PROSITE-ProRule" id="PRU00322"/>
    </source>
</evidence>
<dbReference type="InterPro" id="IPR036280">
    <property type="entry name" value="Multihaem_cyt_sf"/>
</dbReference>
<organism evidence="7 8">
    <name type="scientific">Lagenidium giganteum</name>
    <dbReference type="NCBI Taxonomy" id="4803"/>
    <lineage>
        <taxon>Eukaryota</taxon>
        <taxon>Sar</taxon>
        <taxon>Stramenopiles</taxon>
        <taxon>Oomycota</taxon>
        <taxon>Peronosporomycetes</taxon>
        <taxon>Pythiales</taxon>
        <taxon>Pythiaceae</taxon>
    </lineage>
</organism>
<comment type="caution">
    <text evidence="7">The sequence shown here is derived from an EMBL/GenBank/DDBJ whole genome shotgun (WGS) entry which is preliminary data.</text>
</comment>
<accession>A0AAV2YDG5</accession>
<reference evidence="7" key="1">
    <citation type="submission" date="2022-11" db="EMBL/GenBank/DDBJ databases">
        <authorList>
            <person name="Morgan W.R."/>
            <person name="Tartar A."/>
        </authorList>
    </citation>
    <scope>NUCLEOTIDE SEQUENCE</scope>
    <source>
        <strain evidence="7">ARSEF 373</strain>
    </source>
</reference>
<evidence type="ECO:0000256" key="3">
    <source>
        <dbReference type="ARBA" id="ARBA00022833"/>
    </source>
</evidence>
<feature type="region of interest" description="Disordered" evidence="5">
    <location>
        <begin position="285"/>
        <end position="321"/>
    </location>
</feature>
<evidence type="ECO:0000256" key="1">
    <source>
        <dbReference type="ARBA" id="ARBA00022723"/>
    </source>
</evidence>
<reference evidence="7" key="2">
    <citation type="journal article" date="2023" name="Microbiol Resour">
        <title>Decontamination and Annotation of the Draft Genome Sequence of the Oomycete Lagenidium giganteum ARSEF 373.</title>
        <authorList>
            <person name="Morgan W.R."/>
            <person name="Tartar A."/>
        </authorList>
    </citation>
    <scope>NUCLEOTIDE SEQUENCE</scope>
    <source>
        <strain evidence="7">ARSEF 373</strain>
    </source>
</reference>
<feature type="domain" description="RanBP2-type" evidence="6">
    <location>
        <begin position="15"/>
        <end position="44"/>
    </location>
</feature>
<keyword evidence="3" id="KW-0862">Zinc</keyword>
<sequence>MCESEMKPRVHDVEPNGSWKCGVCATSNGRGQKECSRCHMAMAPVVTSSAPSQIYCSRCGFLNDGSAVKCAQCDNTVRSTLDNISTDLRDGTNVLARDIGVNINVKCPGCFTICYVPPATACLRCGTCHTYFASPTIGEVTNFHMTRLASSISSSFRGFFSKGNNASAASEETEAPMGRLLALGELLQNSEDSSFTDVTESQDMLLQSEEEEEKEDTVMTVASPRVYSQPSNTVQSTEETETPSAPVVRVDTAPAAPVDVVAVPVAVATELPALFSTAASDTTSLPIAAPAPRSTSTSPTKRSHMWQATSGSPRKTAKHWSSGLPTAVPVAVDSHVHELIEVEGDIVEL</sequence>
<dbReference type="SUPFAM" id="SSF48695">
    <property type="entry name" value="Multiheme cytochromes"/>
    <property type="match status" value="1"/>
</dbReference>
<proteinExistence type="predicted"/>
<protein>
    <recommendedName>
        <fullName evidence="6">RanBP2-type domain-containing protein</fullName>
    </recommendedName>
</protein>
<dbReference type="EMBL" id="DAKRPA010000437">
    <property type="protein sequence ID" value="DAZ92400.1"/>
    <property type="molecule type" value="Genomic_DNA"/>
</dbReference>
<dbReference type="InterPro" id="IPR001876">
    <property type="entry name" value="Znf_RanBP2"/>
</dbReference>
<dbReference type="SMART" id="SM00547">
    <property type="entry name" value="ZnF_RBZ"/>
    <property type="match status" value="2"/>
</dbReference>
<evidence type="ECO:0000313" key="7">
    <source>
        <dbReference type="EMBL" id="DAZ92400.1"/>
    </source>
</evidence>
<dbReference type="PROSITE" id="PS50199">
    <property type="entry name" value="ZF_RANBP2_2"/>
    <property type="match status" value="1"/>
</dbReference>
<evidence type="ECO:0000313" key="8">
    <source>
        <dbReference type="Proteomes" id="UP001146120"/>
    </source>
</evidence>
<keyword evidence="1" id="KW-0479">Metal-binding</keyword>
<evidence type="ECO:0000256" key="5">
    <source>
        <dbReference type="SAM" id="MobiDB-lite"/>
    </source>
</evidence>
<evidence type="ECO:0000259" key="6">
    <source>
        <dbReference type="PROSITE" id="PS50199"/>
    </source>
</evidence>
<feature type="compositionally biased region" description="Low complexity" evidence="5">
    <location>
        <begin position="288"/>
        <end position="300"/>
    </location>
</feature>
<dbReference type="Proteomes" id="UP001146120">
    <property type="component" value="Unassembled WGS sequence"/>
</dbReference>
<keyword evidence="2 4" id="KW-0863">Zinc-finger</keyword>